<dbReference type="Proteomes" id="UP000006875">
    <property type="component" value="Chromosome"/>
</dbReference>
<keyword evidence="3" id="KW-1185">Reference proteome</keyword>
<organism evidence="2 3">
    <name type="scientific">Ilyobacter polytropus (strain ATCC 51220 / DSM 2926 / LMG 16218 / CuHBu1)</name>
    <dbReference type="NCBI Taxonomy" id="572544"/>
    <lineage>
        <taxon>Bacteria</taxon>
        <taxon>Fusobacteriati</taxon>
        <taxon>Fusobacteriota</taxon>
        <taxon>Fusobacteriia</taxon>
        <taxon>Fusobacteriales</taxon>
        <taxon>Fusobacteriaceae</taxon>
        <taxon>Ilyobacter</taxon>
    </lineage>
</organism>
<protein>
    <submittedName>
        <fullName evidence="2">GCN5-related N-acetyltransferase</fullName>
    </submittedName>
</protein>
<name>E3H803_ILYPC</name>
<evidence type="ECO:0000313" key="3">
    <source>
        <dbReference type="Proteomes" id="UP000006875"/>
    </source>
</evidence>
<dbReference type="InterPro" id="IPR000182">
    <property type="entry name" value="GNAT_dom"/>
</dbReference>
<dbReference type="InterPro" id="IPR016181">
    <property type="entry name" value="Acyl_CoA_acyltransferase"/>
</dbReference>
<gene>
    <name evidence="2" type="ordered locus">Ilyop_1174</name>
</gene>
<dbReference type="Gene3D" id="3.40.630.30">
    <property type="match status" value="1"/>
</dbReference>
<dbReference type="AlphaFoldDB" id="E3H803"/>
<dbReference type="SUPFAM" id="SSF55729">
    <property type="entry name" value="Acyl-CoA N-acyltransferases (Nat)"/>
    <property type="match status" value="1"/>
</dbReference>
<proteinExistence type="predicted"/>
<evidence type="ECO:0000313" key="2">
    <source>
        <dbReference type="EMBL" id="ADO82955.1"/>
    </source>
</evidence>
<feature type="domain" description="N-acetyltransferase" evidence="1">
    <location>
        <begin position="6"/>
        <end position="171"/>
    </location>
</feature>
<dbReference type="RefSeq" id="WP_013387622.1">
    <property type="nucleotide sequence ID" value="NC_014632.1"/>
</dbReference>
<dbReference type="GO" id="GO:0016747">
    <property type="term" value="F:acyltransferase activity, transferring groups other than amino-acyl groups"/>
    <property type="evidence" value="ECO:0007669"/>
    <property type="project" value="InterPro"/>
</dbReference>
<evidence type="ECO:0000259" key="1">
    <source>
        <dbReference type="PROSITE" id="PS51186"/>
    </source>
</evidence>
<dbReference type="HOGENOM" id="CLU_113231_3_1_0"/>
<dbReference type="STRING" id="572544.Ilyop_1174"/>
<dbReference type="OrthoDB" id="9797989at2"/>
<dbReference type="Pfam" id="PF13302">
    <property type="entry name" value="Acetyltransf_3"/>
    <property type="match status" value="1"/>
</dbReference>
<reference evidence="2 3" key="1">
    <citation type="journal article" date="2010" name="Stand. Genomic Sci.">
        <title>Complete genome sequence of Ilyobacter polytropus type strain (CuHbu1).</title>
        <authorList>
            <person name="Sikorski J."/>
            <person name="Chertkov O."/>
            <person name="Lapidus A."/>
            <person name="Nolan M."/>
            <person name="Lucas S."/>
            <person name="Del Rio T.G."/>
            <person name="Tice H."/>
            <person name="Cheng J.F."/>
            <person name="Tapia R."/>
            <person name="Han C."/>
            <person name="Goodwin L."/>
            <person name="Pitluck S."/>
            <person name="Liolios K."/>
            <person name="Ivanova N."/>
            <person name="Mavromatis K."/>
            <person name="Mikhailova N."/>
            <person name="Pati A."/>
            <person name="Chen A."/>
            <person name="Palaniappan K."/>
            <person name="Land M."/>
            <person name="Hauser L."/>
            <person name="Chang Y.J."/>
            <person name="Jeffries C.D."/>
            <person name="Brambilla E."/>
            <person name="Yasawong M."/>
            <person name="Rohde M."/>
            <person name="Pukall R."/>
            <person name="Spring S."/>
            <person name="Goker M."/>
            <person name="Woyke T."/>
            <person name="Bristow J."/>
            <person name="Eisen J.A."/>
            <person name="Markowitz V."/>
            <person name="Hugenholtz P."/>
            <person name="Kyrpides N.C."/>
            <person name="Klenk H.P."/>
        </authorList>
    </citation>
    <scope>NUCLEOTIDE SEQUENCE [LARGE SCALE GENOMIC DNA]</scope>
    <source>
        <strain evidence="3">ATCC 51220 / DSM 2926 / LMG 16218 / CuHBu1</strain>
    </source>
</reference>
<sequence length="172" mass="19600">MGMKIVKYNKLSESGYLEYINDWEFSEEIIVPMAATQEDASFHELLTRWTTDETDEVYKKGFVPSTLYFLVNKKKVLGAIHFRHELNDDLLCKGGHIGYGIRPSERGNGYALKMLLLLLDIVKAKGYNNILITCDEGNIASAKTIESANGILYDKIELEGETTLRYWIHLDS</sequence>
<dbReference type="PANTHER" id="PTHR39173:SF1">
    <property type="entry name" value="ACETYLTRANSFERASE"/>
    <property type="match status" value="1"/>
</dbReference>
<dbReference type="EMBL" id="CP002281">
    <property type="protein sequence ID" value="ADO82955.1"/>
    <property type="molecule type" value="Genomic_DNA"/>
</dbReference>
<dbReference type="PROSITE" id="PS51186">
    <property type="entry name" value="GNAT"/>
    <property type="match status" value="1"/>
</dbReference>
<accession>E3H803</accession>
<dbReference type="KEGG" id="ipo:Ilyop_1174"/>
<dbReference type="eggNOG" id="COG3981">
    <property type="taxonomic scope" value="Bacteria"/>
</dbReference>
<dbReference type="PANTHER" id="PTHR39173">
    <property type="entry name" value="ACETYLTRANSFERASE"/>
    <property type="match status" value="1"/>
</dbReference>